<protein>
    <submittedName>
        <fullName evidence="2">Uncharacterized protein</fullName>
    </submittedName>
</protein>
<accession>A0A250VQX4</accession>
<organism evidence="2 3">
    <name type="scientific">Streptomyces olivochromogenes</name>
    <dbReference type="NCBI Taxonomy" id="1963"/>
    <lineage>
        <taxon>Bacteria</taxon>
        <taxon>Bacillati</taxon>
        <taxon>Actinomycetota</taxon>
        <taxon>Actinomycetes</taxon>
        <taxon>Kitasatosporales</taxon>
        <taxon>Streptomycetaceae</taxon>
        <taxon>Streptomyces</taxon>
    </lineage>
</organism>
<reference evidence="3" key="1">
    <citation type="submission" date="2017-05" db="EMBL/GenBank/DDBJ databases">
        <title>Streptomyces olivochromogenes NBRC 3561 whole genome shotgun sequence.</title>
        <authorList>
            <person name="Dohra H."/>
            <person name="Kodani S."/>
        </authorList>
    </citation>
    <scope>NUCLEOTIDE SEQUENCE [LARGE SCALE GENOMIC DNA]</scope>
    <source>
        <strain evidence="3">NBRC 3561</strain>
    </source>
</reference>
<proteinExistence type="predicted"/>
<feature type="compositionally biased region" description="Low complexity" evidence="1">
    <location>
        <begin position="184"/>
        <end position="196"/>
    </location>
</feature>
<dbReference type="Proteomes" id="UP000217446">
    <property type="component" value="Unassembled WGS sequence"/>
</dbReference>
<dbReference type="EMBL" id="BDQI01000027">
    <property type="protein sequence ID" value="GAX56545.1"/>
    <property type="molecule type" value="Genomic_DNA"/>
</dbReference>
<gene>
    <name evidence="2" type="ORF">SO3561_08113</name>
</gene>
<feature type="compositionally biased region" description="Basic residues" evidence="1">
    <location>
        <begin position="160"/>
        <end position="176"/>
    </location>
</feature>
<dbReference type="AlphaFoldDB" id="A0A250VQX4"/>
<keyword evidence="3" id="KW-1185">Reference proteome</keyword>
<feature type="region of interest" description="Disordered" evidence="1">
    <location>
        <begin position="115"/>
        <end position="247"/>
    </location>
</feature>
<sequence>MLAGITNTLQETISKTPSPLHVRAARERLSLIARRDSGSASSRPNESGRTSSSEKGRCVPAATPMKAAATGSSIGRVAIHPLLLCDGCLRDRTVPPRHQPDIVLQTFVLDPHGPCAQRPSSPWARWRTTDRSVSGSAAGSARLPPVGADRAGRPGQAAGKRVRRQGPGSRYRRPRPGVRLTAHPLSTLSVPELLLSPSPPAGGGQGGTGAALPTAPTKRDSPWPTHSPEPVDPALGVGQDRREDPVPTRLEGSAWRYRMTWSEKSMRSGSRSGAGTLGLFFEVELCSHACWYSPTICSRDSPTLACDVRNPWTEVRAPSPQH</sequence>
<feature type="compositionally biased region" description="Polar residues" evidence="1">
    <location>
        <begin position="38"/>
        <end position="51"/>
    </location>
</feature>
<evidence type="ECO:0000313" key="2">
    <source>
        <dbReference type="EMBL" id="GAX56545.1"/>
    </source>
</evidence>
<name>A0A250VQX4_STROL</name>
<evidence type="ECO:0000313" key="3">
    <source>
        <dbReference type="Proteomes" id="UP000217446"/>
    </source>
</evidence>
<evidence type="ECO:0000256" key="1">
    <source>
        <dbReference type="SAM" id="MobiDB-lite"/>
    </source>
</evidence>
<comment type="caution">
    <text evidence="2">The sequence shown here is derived from an EMBL/GenBank/DDBJ whole genome shotgun (WGS) entry which is preliminary data.</text>
</comment>
<feature type="region of interest" description="Disordered" evidence="1">
    <location>
        <begin position="32"/>
        <end position="58"/>
    </location>
</feature>